<feature type="region of interest" description="Disordered" evidence="9">
    <location>
        <begin position="120"/>
        <end position="502"/>
    </location>
</feature>
<feature type="compositionally biased region" description="Basic and acidic residues" evidence="9">
    <location>
        <begin position="1761"/>
        <end position="1776"/>
    </location>
</feature>
<evidence type="ECO:0000256" key="4">
    <source>
        <dbReference type="ARBA" id="ARBA00022824"/>
    </source>
</evidence>
<dbReference type="GO" id="GO:0005789">
    <property type="term" value="C:endoplasmic reticulum membrane"/>
    <property type="evidence" value="ECO:0007669"/>
    <property type="project" value="UniProtKB-SubCell"/>
</dbReference>
<keyword evidence="2 7" id="KW-0728">SH3 domain</keyword>
<keyword evidence="4" id="KW-0256">Endoplasmic reticulum</keyword>
<feature type="compositionally biased region" description="Basic and acidic residues" evidence="9">
    <location>
        <begin position="652"/>
        <end position="663"/>
    </location>
</feature>
<feature type="compositionally biased region" description="Basic and acidic residues" evidence="9">
    <location>
        <begin position="320"/>
        <end position="335"/>
    </location>
</feature>
<feature type="domain" description="SH3" evidence="11">
    <location>
        <begin position="37"/>
        <end position="99"/>
    </location>
</feature>
<reference evidence="12 13" key="1">
    <citation type="journal article" date="2021" name="Elife">
        <title>Chloroplast acquisition without the gene transfer in kleptoplastic sea slugs, Plakobranchus ocellatus.</title>
        <authorList>
            <person name="Maeda T."/>
            <person name="Takahashi S."/>
            <person name="Yoshida T."/>
            <person name="Shimamura S."/>
            <person name="Takaki Y."/>
            <person name="Nagai Y."/>
            <person name="Toyoda A."/>
            <person name="Suzuki Y."/>
            <person name="Arimoto A."/>
            <person name="Ishii H."/>
            <person name="Satoh N."/>
            <person name="Nishiyama T."/>
            <person name="Hasebe M."/>
            <person name="Maruyama T."/>
            <person name="Minagawa J."/>
            <person name="Obokata J."/>
            <person name="Shigenobu S."/>
        </authorList>
    </citation>
    <scope>NUCLEOTIDE SEQUENCE [LARGE SCALE GENOMIC DNA]</scope>
</reference>
<dbReference type="PROSITE" id="PS50002">
    <property type="entry name" value="SH3"/>
    <property type="match status" value="1"/>
</dbReference>
<feature type="chain" id="PRO_5043573577" evidence="10">
    <location>
        <begin position="22"/>
        <end position="1857"/>
    </location>
</feature>
<evidence type="ECO:0000313" key="13">
    <source>
        <dbReference type="Proteomes" id="UP000735302"/>
    </source>
</evidence>
<feature type="compositionally biased region" description="Basic and acidic residues" evidence="9">
    <location>
        <begin position="127"/>
        <end position="145"/>
    </location>
</feature>
<feature type="compositionally biased region" description="Polar residues" evidence="9">
    <location>
        <begin position="1664"/>
        <end position="1679"/>
    </location>
</feature>
<feature type="coiled-coil region" evidence="8">
    <location>
        <begin position="1236"/>
        <end position="1417"/>
    </location>
</feature>
<dbReference type="EMBL" id="BLXT01003735">
    <property type="protein sequence ID" value="GFO04071.1"/>
    <property type="molecule type" value="Genomic_DNA"/>
</dbReference>
<dbReference type="PANTHER" id="PTHR23158">
    <property type="entry name" value="MELANOMA INHIBITORY ACTIVITY-RELATED"/>
    <property type="match status" value="1"/>
</dbReference>
<comment type="subcellular location">
    <subcellularLocation>
        <location evidence="1">Endoplasmic reticulum membrane</location>
        <topology evidence="1">Single-pass membrane protein</topology>
    </subcellularLocation>
</comment>
<keyword evidence="5 8" id="KW-0175">Coiled coil</keyword>
<feature type="compositionally biased region" description="Low complexity" evidence="9">
    <location>
        <begin position="370"/>
        <end position="383"/>
    </location>
</feature>
<keyword evidence="13" id="KW-1185">Reference proteome</keyword>
<feature type="compositionally biased region" description="Basic and acidic residues" evidence="9">
    <location>
        <begin position="492"/>
        <end position="501"/>
    </location>
</feature>
<evidence type="ECO:0000313" key="12">
    <source>
        <dbReference type="EMBL" id="GFO04071.1"/>
    </source>
</evidence>
<feature type="compositionally biased region" description="Polar residues" evidence="9">
    <location>
        <begin position="589"/>
        <end position="632"/>
    </location>
</feature>
<dbReference type="SUPFAM" id="SSF50044">
    <property type="entry name" value="SH3-domain"/>
    <property type="match status" value="1"/>
</dbReference>
<feature type="coiled-coil region" evidence="8">
    <location>
        <begin position="1465"/>
        <end position="1640"/>
    </location>
</feature>
<dbReference type="GO" id="GO:0035459">
    <property type="term" value="P:vesicle cargo loading"/>
    <property type="evidence" value="ECO:0007669"/>
    <property type="project" value="TreeGrafter"/>
</dbReference>
<evidence type="ECO:0000256" key="9">
    <source>
        <dbReference type="SAM" id="MobiDB-lite"/>
    </source>
</evidence>
<sequence length="1857" mass="205095">MKAFVIYSVLFTFQIFVVINGQILSDKRLCADRDCETVISKGKALASFPSDHPQLLTFNRNDIITIKSKAAGNNQRLWGGEVNGQRGYFDKNFVRELDIYVAHPEHVVDTEGDLFDHVVGRQSPQDLNKEGVKDEVNDVEKKKIDSSQQMGSNTQQTLHSQDSNIIEGDVPSEDTVLPGDGMAEEEEDNEDDEDEEEDPDVPWEELDTYFEEDQELDVTEINKYIKQKLLGDSETDTEIENKPEDTESQPATDADEQSGINADENKEQVPSHAGPDERNNQELKESVLEAEVEVDLKKSVAPDLIDKPSSISDPQTENDAALRFEENNEKEKETVSDDDIPVFDASSDIPNMDAKEGSEDGVSASGKNVEANQEQENAQPPQESNKQGEDSSAENGLQENSSEIDKTVAVAEQDSNDTSVVKDHNLGVTSPDDTRNITSTGENDQQSKSDMGDDKPLNFESEKKDSENVLEDNQKTLQIPEDRGLEIGADSEMDKPLKGEISEEVLQADVKFNAESDLTLNHKADPGVESTEQESVSNVEDSSQNEDMGNSLENLNAETDSEPSDSPENISEAYDTTEDDQLQFIPESDLSSLLEQSNTTPENVKQNQKPVGETLTQTDGEQAKTINTISDQFDSEDQEQKMDSVPSVSSSEKNEHQSGEIKEIPHIINFAESSDPIHVKLEDVDLSHLLHGSDNENDDESQKVADKSDITATPTAEEDLSAREEASTAAVIGNTLSEAVIASQSENLLQGSIESTPTVSAGLETIVESGTTMVLDGNGNLMTIINPEDTHTPAEREAEHIETVAVSIDPVATEDLLESKAAASGEAYKTQNTELFSAVPPLNHAKEESGTVHPRSQESSEFPKSPLLQTSESYLMESKAAATGQEYDTKNTELLSAFPPFQESIESLKPSLQLQASANEMETAINNVEVIALSSLVLPTPTESASLLSASMSDETWPASGIPLYSSLVENVTDTLRTDGGPADVKDDLVRDLNPAEASYESVDFNSRKVLSVSSSQQLQKPILNHQETGGGSGFDAGAQQKEPDVRSVPVASVQPTHVTDKSLSSEDLATLPIDVNDMSEPSDADRANKDSMISSSTESPADMGAVPVPPVEREAPEGSEPVGGGEYEFGSVHQTRKINDGDLYKKENEEQAQDSPGLAKTLLLAMEEHAKTVIERLPSSIQSMLEQELLGLSPTMTIIASSVTMAMLVLITITSCCFSGGNKMKKRLRASVDIIQELEAKLLLATKERENIEDMIQDTKAESKHLKEEATRCKKEASKHEAELHTIKLHNETLKSQVLTLQEELDEVRNNANTSQGEVKQHSKRTKDLEKQIKKLDESNKKLEQESQKFCAELKDRNEAVETLRFEINGLTEQVEQLQTSKDQLLQEAEDWKEKLSNSNERLELREEEFKQMQESILFKENELEVLKDCFLQLKSFEETGINEDDLETSNTQVQEKLQAMMDVTKINGSLRAIEEEKKILENKLTIERDARKELEEQLANAQRSMESSVADKMKAERQCQEAQTKLNVLSSYFKEKEMQLQRELGEQEALKKQNQSKLMSADETTQSMHQELELTRAQSESLKRELATSERDFRAQIAANEKKAHENWLAARAAERELKEARHEAGVLRQKLTDIERRQFIGGLIRPLPTRGMPPPGMINGPSPQGMDNSPSRGSSNHVRDEEFLASPRSDRGGPPPPPFDPRRGPGPLPPGMRPPPPHGPLLDPRATPPHFDETRSPPPRLPPPGMLDGRSPPPMPPFDRRPPPPHHMIDRRSPPFRLPPDMLPPPPMRGGPMPPHLVGRGGSMSPPSGPDSLRTDPRPDGRYPPYGRHPGPPPDMPSPRQSSQPSPRQQQSQV</sequence>
<evidence type="ECO:0000256" key="6">
    <source>
        <dbReference type="ARBA" id="ARBA00023180"/>
    </source>
</evidence>
<feature type="compositionally biased region" description="Pro residues" evidence="9">
    <location>
        <begin position="1696"/>
        <end position="1722"/>
    </location>
</feature>
<evidence type="ECO:0000256" key="7">
    <source>
        <dbReference type="PROSITE-ProRule" id="PRU00192"/>
    </source>
</evidence>
<evidence type="ECO:0000259" key="11">
    <source>
        <dbReference type="PROSITE" id="PS50002"/>
    </source>
</evidence>
<keyword evidence="6" id="KW-0325">Glycoprotein</keyword>
<feature type="compositionally biased region" description="Pro residues" evidence="9">
    <location>
        <begin position="1779"/>
        <end position="1798"/>
    </location>
</feature>
<evidence type="ECO:0000256" key="10">
    <source>
        <dbReference type="SAM" id="SignalP"/>
    </source>
</evidence>
<feature type="signal peptide" evidence="10">
    <location>
        <begin position="1"/>
        <end position="21"/>
    </location>
</feature>
<dbReference type="GO" id="GO:0070971">
    <property type="term" value="C:endoplasmic reticulum exit site"/>
    <property type="evidence" value="ECO:0007669"/>
    <property type="project" value="TreeGrafter"/>
</dbReference>
<dbReference type="InterPro" id="IPR036028">
    <property type="entry name" value="SH3-like_dom_sf"/>
</dbReference>
<evidence type="ECO:0000256" key="5">
    <source>
        <dbReference type="ARBA" id="ARBA00023054"/>
    </source>
</evidence>
<feature type="region of interest" description="Disordered" evidence="9">
    <location>
        <begin position="1647"/>
        <end position="1857"/>
    </location>
</feature>
<feature type="compositionally biased region" description="Polar residues" evidence="9">
    <location>
        <begin position="309"/>
        <end position="318"/>
    </location>
</feature>
<comment type="caution">
    <text evidence="12">The sequence shown here is derived from an EMBL/GenBank/DDBJ whole genome shotgun (WGS) entry which is preliminary data.</text>
</comment>
<feature type="compositionally biased region" description="Low complexity" evidence="9">
    <location>
        <begin position="1841"/>
        <end position="1857"/>
    </location>
</feature>
<dbReference type="InterPro" id="IPR051500">
    <property type="entry name" value="cTAGE_MIA/OTOR"/>
</dbReference>
<feature type="compositionally biased region" description="Basic and acidic residues" evidence="9">
    <location>
        <begin position="690"/>
        <end position="709"/>
    </location>
</feature>
<feature type="compositionally biased region" description="Basic and acidic residues" evidence="9">
    <location>
        <begin position="445"/>
        <end position="467"/>
    </location>
</feature>
<gene>
    <name evidence="12" type="ORF">PoB_003057600</name>
</gene>
<proteinExistence type="predicted"/>
<evidence type="ECO:0000256" key="8">
    <source>
        <dbReference type="SAM" id="Coils"/>
    </source>
</evidence>
<organism evidence="12 13">
    <name type="scientific">Plakobranchus ocellatus</name>
    <dbReference type="NCBI Taxonomy" id="259542"/>
    <lineage>
        <taxon>Eukaryota</taxon>
        <taxon>Metazoa</taxon>
        <taxon>Spiralia</taxon>
        <taxon>Lophotrochozoa</taxon>
        <taxon>Mollusca</taxon>
        <taxon>Gastropoda</taxon>
        <taxon>Heterobranchia</taxon>
        <taxon>Euthyneura</taxon>
        <taxon>Panpulmonata</taxon>
        <taxon>Sacoglossa</taxon>
        <taxon>Placobranchoidea</taxon>
        <taxon>Plakobranchidae</taxon>
        <taxon>Plakobranchus</taxon>
    </lineage>
</organism>
<feature type="region of interest" description="Disordered" evidence="9">
    <location>
        <begin position="1025"/>
        <end position="1108"/>
    </location>
</feature>
<feature type="compositionally biased region" description="Basic and acidic residues" evidence="9">
    <location>
        <begin position="263"/>
        <end position="287"/>
    </location>
</feature>
<name>A0AAV4A751_9GAST</name>
<feature type="compositionally biased region" description="Pro residues" evidence="9">
    <location>
        <begin position="1739"/>
        <end position="1760"/>
    </location>
</feature>
<accession>A0AAV4A751</accession>
<evidence type="ECO:0000256" key="2">
    <source>
        <dbReference type="ARBA" id="ARBA00022443"/>
    </source>
</evidence>
<feature type="region of interest" description="Disordered" evidence="9">
    <location>
        <begin position="690"/>
        <end position="726"/>
    </location>
</feature>
<dbReference type="GO" id="GO:0009306">
    <property type="term" value="P:protein secretion"/>
    <property type="evidence" value="ECO:0007669"/>
    <property type="project" value="TreeGrafter"/>
</dbReference>
<feature type="region of interest" description="Disordered" evidence="9">
    <location>
        <begin position="514"/>
        <end position="663"/>
    </location>
</feature>
<feature type="compositionally biased region" description="Basic and acidic residues" evidence="9">
    <location>
        <begin position="294"/>
        <end position="306"/>
    </location>
</feature>
<feature type="compositionally biased region" description="Acidic residues" evidence="9">
    <location>
        <begin position="182"/>
        <end position="218"/>
    </location>
</feature>
<dbReference type="PANTHER" id="PTHR23158:SF33">
    <property type="entry name" value="TRANSPORT AND GOLGI ORGANIZATION PROTEIN 1"/>
    <property type="match status" value="1"/>
</dbReference>
<dbReference type="GO" id="GO:0006888">
    <property type="term" value="P:endoplasmic reticulum to Golgi vesicle-mediated transport"/>
    <property type="evidence" value="ECO:0007669"/>
    <property type="project" value="TreeGrafter"/>
</dbReference>
<feature type="compositionally biased region" description="Polar residues" evidence="9">
    <location>
        <begin position="146"/>
        <end position="164"/>
    </location>
</feature>
<dbReference type="Gene3D" id="2.30.30.40">
    <property type="entry name" value="SH3 Domains"/>
    <property type="match status" value="1"/>
</dbReference>
<dbReference type="SMART" id="SM00326">
    <property type="entry name" value="SH3"/>
    <property type="match status" value="1"/>
</dbReference>
<keyword evidence="3 10" id="KW-0732">Signal</keyword>
<evidence type="ECO:0000256" key="3">
    <source>
        <dbReference type="ARBA" id="ARBA00022729"/>
    </source>
</evidence>
<feature type="compositionally biased region" description="Polar residues" evidence="9">
    <location>
        <begin position="533"/>
        <end position="558"/>
    </location>
</feature>
<dbReference type="InterPro" id="IPR001452">
    <property type="entry name" value="SH3_domain"/>
</dbReference>
<dbReference type="Pfam" id="PF07653">
    <property type="entry name" value="SH3_2"/>
    <property type="match status" value="1"/>
</dbReference>
<protein>
    <submittedName>
        <fullName evidence="12">Melanoma inhibitory activity protein 3</fullName>
    </submittedName>
</protein>
<evidence type="ECO:0000256" key="1">
    <source>
        <dbReference type="ARBA" id="ARBA00004389"/>
    </source>
</evidence>
<dbReference type="Proteomes" id="UP000735302">
    <property type="component" value="Unassembled WGS sequence"/>
</dbReference>